<evidence type="ECO:0000259" key="13">
    <source>
        <dbReference type="PROSITE" id="PS52004"/>
    </source>
</evidence>
<dbReference type="InterPro" id="IPR057326">
    <property type="entry name" value="KR_dom"/>
</dbReference>
<comment type="cofactor">
    <cofactor evidence="1">
        <name>pantetheine 4'-phosphate</name>
        <dbReference type="ChEBI" id="CHEBI:47942"/>
    </cofactor>
</comment>
<dbReference type="Pfam" id="PF02801">
    <property type="entry name" value="Ketoacyl-synt_C"/>
    <property type="match status" value="3"/>
</dbReference>
<feature type="domain" description="Carrier" evidence="12">
    <location>
        <begin position="5478"/>
        <end position="5553"/>
    </location>
</feature>
<dbReference type="Pfam" id="PF21089">
    <property type="entry name" value="PKS_DH_N"/>
    <property type="match status" value="3"/>
</dbReference>
<evidence type="ECO:0000256" key="5">
    <source>
        <dbReference type="ARBA" id="ARBA00022679"/>
    </source>
</evidence>
<dbReference type="InterPro" id="IPR002328">
    <property type="entry name" value="ADH_Zn_CS"/>
</dbReference>
<dbReference type="InterPro" id="IPR014031">
    <property type="entry name" value="Ketoacyl_synth_C"/>
</dbReference>
<dbReference type="InterPro" id="IPR002364">
    <property type="entry name" value="Quin_OxRdtase/zeta-crystal_CS"/>
</dbReference>
<feature type="active site" description="Proton acceptor; for dehydratase activity" evidence="10">
    <location>
        <position position="2684"/>
    </location>
</feature>
<dbReference type="InterPro" id="IPR042104">
    <property type="entry name" value="PKS_dehydratase_sf"/>
</dbReference>
<dbReference type="InterPro" id="IPR001227">
    <property type="entry name" value="Ac_transferase_dom_sf"/>
</dbReference>
<dbReference type="PROSITE" id="PS52019">
    <property type="entry name" value="PKS_MFAS_DH"/>
    <property type="match status" value="3"/>
</dbReference>
<dbReference type="FunFam" id="3.40.47.10:FF:000019">
    <property type="entry name" value="Polyketide synthase type I"/>
    <property type="match status" value="3"/>
</dbReference>
<feature type="region of interest" description="N-terminal hotdog fold" evidence="10">
    <location>
        <begin position="2652"/>
        <end position="2776"/>
    </location>
</feature>
<feature type="domain" description="PKS/mFAS DH" evidence="14">
    <location>
        <begin position="909"/>
        <end position="1185"/>
    </location>
</feature>
<dbReference type="Pfam" id="PF08659">
    <property type="entry name" value="KR"/>
    <property type="match status" value="3"/>
</dbReference>
<feature type="domain" description="Carrier" evidence="12">
    <location>
        <begin position="1665"/>
        <end position="1740"/>
    </location>
</feature>
<keyword evidence="4" id="KW-0597">Phosphoprotein</keyword>
<dbReference type="SMART" id="SM00829">
    <property type="entry name" value="PKS_ER"/>
    <property type="match status" value="1"/>
</dbReference>
<dbReference type="PROSITE" id="PS00012">
    <property type="entry name" value="PHOSPHOPANTETHEINE"/>
    <property type="match status" value="3"/>
</dbReference>
<organism evidence="15 16">
    <name type="scientific">Streptomyces nodosus</name>
    <dbReference type="NCBI Taxonomy" id="40318"/>
    <lineage>
        <taxon>Bacteria</taxon>
        <taxon>Bacillati</taxon>
        <taxon>Actinomycetota</taxon>
        <taxon>Actinomycetes</taxon>
        <taxon>Kitasatosporales</taxon>
        <taxon>Streptomycetaceae</taxon>
        <taxon>Streptomyces</taxon>
    </lineage>
</organism>
<feature type="region of interest" description="C-terminal hotdog fold" evidence="10">
    <location>
        <begin position="1047"/>
        <end position="1185"/>
    </location>
</feature>
<dbReference type="InterPro" id="IPR032821">
    <property type="entry name" value="PKS_assoc"/>
</dbReference>
<evidence type="ECO:0000256" key="6">
    <source>
        <dbReference type="ARBA" id="ARBA00023002"/>
    </source>
</evidence>
<feature type="active site" description="Proton donor; for dehydratase activity" evidence="10">
    <location>
        <position position="4591"/>
    </location>
</feature>
<accession>A0A5P2VXW8</accession>
<evidence type="ECO:0000256" key="7">
    <source>
        <dbReference type="ARBA" id="ARBA00023194"/>
    </source>
</evidence>
<evidence type="ECO:0000256" key="10">
    <source>
        <dbReference type="PROSITE-ProRule" id="PRU01363"/>
    </source>
</evidence>
<dbReference type="SUPFAM" id="SSF50129">
    <property type="entry name" value="GroES-like"/>
    <property type="match status" value="1"/>
</dbReference>
<dbReference type="Gene3D" id="3.40.50.720">
    <property type="entry name" value="NAD(P)-binding Rossmann-like Domain"/>
    <property type="match status" value="3"/>
</dbReference>
<feature type="region of interest" description="C-terminal hotdog fold" evidence="10">
    <location>
        <begin position="2789"/>
        <end position="2947"/>
    </location>
</feature>
<dbReference type="SMART" id="SM00827">
    <property type="entry name" value="PKS_AT"/>
    <property type="match status" value="3"/>
</dbReference>
<dbReference type="FunFam" id="3.40.366.10:FF:000002">
    <property type="entry name" value="Probable polyketide synthase 2"/>
    <property type="match status" value="3"/>
</dbReference>
<dbReference type="FunFam" id="1.10.1200.10:FF:000007">
    <property type="entry name" value="Probable polyketide synthase pks17"/>
    <property type="match status" value="3"/>
</dbReference>
<dbReference type="GO" id="GO:0031177">
    <property type="term" value="F:phosphopantetheine binding"/>
    <property type="evidence" value="ECO:0007669"/>
    <property type="project" value="InterPro"/>
</dbReference>
<feature type="region of interest" description="C-terminal hotdog fold" evidence="10">
    <location>
        <begin position="4529"/>
        <end position="4670"/>
    </location>
</feature>
<feature type="domain" description="PKS/mFAS DH" evidence="14">
    <location>
        <begin position="4391"/>
        <end position="4670"/>
    </location>
</feature>
<sequence>MSTSTNKYVEALRSSLKEIERLRKQNEQLVASAAEPIAVVGIGCRFPGGVVSPEDLWELVAEGRDVIGPFPTDRGWDLDRLAGGGEGSSLAQVGGFLDDAAGFDPGFFGISPREAVAMDPQQRILLEIAWEALERAGIDPSALRGSRTGVFMGTTGQDYGEVIKASDEDAEVYSTTGHAASVISGRLSYFLGAEGPAVTVDTGCSSSLVSLHLAAQALRGGECSLALAGGASVMATPHPFIAFTSQSGLAADGRCKPFSDDADGTGWAEGAGLFILMRLSDAQREGRKVLAVLRGSALNQDGASNGLTAPNGPSQQRVIRAALENAHLAGADVDAVEAHGTGTTLGDPIEAQALLATYGQNRERPLLLGSVKSNIGHAQAASGAAGVIKMIMAIQHGVLPRSLHAERPTSNVDWTAGAVELLDRAVDWPETGRARRAGVSSFGISGTNAHLILEQAPTAPERPAPDPAARPALVPWTLSGRTAAALDAQRERLAAHLESHPGADPLDIGFALADGRATFEHRAVLLCAGTDASAATEIAHGSVDDGASAVLFSGQGSQRLGMGRELHARFPVFAEAFDEIAALLDRHTDRPLREVVWGSDAELLNETGWTQPALFAVEVALYRLVSSLGVTPDYVGGHSIGEIAAAHVAGVLSLEDACALVAARARLMQELPRGGAMLAVRATEEEVAPHLTERVSIASVNGPSSVVVAGDEDEVAAIAAHFEAQDRKTTRLRVSHAFHSPLMDPMLEEFRRVARGLTYHEPRIPVVSNLTGAIADPADLCTADYWVRHVREAVRFADGVTTLAGRGVTTLLEVGPDGVLSAMAQESLPEGTTAVPLLRKDRPEEESALTGLARVHVRGLTVRWARLFDSAGAGRADLPTYPFQNQRFWPAAGRSSQDVTAAGLGSADHPLLGAAVELADGEGFLFTSRLSVHSHPWLADHGVQGRALLPGTAFVELAIRAGDEAGCDRVEELTLAAPLVLPERGAVQLQVRVGAPDPAGRRTLGIFSRVEDGFDLPWSQHATGVLTTGAGAPDAAFDATVWPPAGAEQVDLDGCYERLAGLGFDYGPAFRALRAAWRRGTEVFAEVALSENAGTDPADFGLHPALLDAAQHAAAYNDLGAISRGGLPFAWEGVHLAASGATTVRARITSVGEDTVSIAVYDTAGGTVLSVDSLVSRAVPKDIPGTARAVHRDSLFQVDWTPLRSQSGQLPETVALVGADPAGLADTLRTGGVQVTVHPDLAALAADPAPVPGTVLTALPGDQDTPAADAAHTTAAAVLGLAQHWLTEDRFADARLVLVTRDATAGGDLAAAAAGGLIRTARTENPGRFVLLDLATGTPAAPAALVAALAAAYDEPDLAVRGSDVLTARLARVPAPDAGADWNPDGTVLITGGTGGLGGVLARHLVTERGVRRLLLASRRGPAADGAPALVDELTALGASVDVAACDVTDREALAALLARVPAAHPLSAVVHTAGVVDDGVIGSLTAERLDTVLRPKADAAWHLHELTRDLDLDAFVLFSSVAATLGSPGQGNYAAGNAFLDALAAHRHALGLPATSLAWGPWTQSVGMTGTLSDIDVERIARSGMPPLTVEQGVALFDAALATGGPALLPVRLDLAVLRTQGEIAPLLRGLIRTTVRRAAAQVSVTADGLAQQLAGLDAAARREALLGLVRTQIAQVLGHADAGQVEAARQFQDLGFDSLTAVELRNGLNSATGLRLPATMVFDYPTPNALADHLSDELLGTGDDIPLPTPAGALPATTDDPIVIVGMACRYPGGVTSPEDLWRLVSEGADATGPFPVNRGWDVDNLYDPDPDRPGHTYVRAGGFLHDAGSFDADFFGMSPREALSTDSQQRLLLELSWEAVERAGIDPHSLRGSRTGVFAGVMYNDYGTILTGEEYEAFRGNGSAPSVASGRVSYTLGLEGPAVTVDTACSSSLVGMHLAAQALRTGECTLALAGGVTVMSTPSTFVDFSRQRGLAADGRSKAFAEAADGVAWSEGVGMLLLERRSDAIRNGHEILAVLRGSAVNQDGASNGLTAPNGPSQQRVIRQALASGGLSPEDVDVVEAHGTGTTLGDPIEAQALIATYGRDRDPERPLWLGSVKSNIGHTQAAAGVAGVIKMIMSMRHGLLPQTLHVDAPSSHVDWDAGAVELLTEQTEWPENDRVRRAAVSSFGISGTNAHVIIEQPAAGPAPAAPSGPAEELPAAPWPLSAKTPEALRDQAARLLAHVEAHPETRPADIAYSLLTSRSVFDHRAAVLGADRTEALRALAALAAGTDDSALLTGTARGGRTAFLFSGQGSQRLGMGRELYGRVPVFTEALDAVLAVLDGELEGSLREVMWGEDADLLNETGWTQPALFAVEVALYRLVESWGVKPDFVAGHSIGEIAAAHIAGVLTLADACRLVAARAALMQALPEGGAMIAVEATEDEVLPLLTGDVSIAAVNGPSSVVVSGAEAAALAVAGHFTEQGRRTSRLRVSHAFHSPLMDPMLDEFRSVAEGLSYSAPAIPVVSNLTGTLADPADLCSADYWVRHVRDAVRFADCVGTLGEHGVTTFVELGPDGVLSAMAQQSVTEGAVTVPVLRKDRSEEQALVTALCRLYVLGIDADWTSALTVGGAARVDLPTYAFQHRWFWPAARAAHPHDMRAAGLGSASHPLLGAAVELPGGEGVLLTGRLSLQSHPWLADHAVHGTVLLPGTALLDLAIRAGDEAGCGHLEDLTLAAPLTLPQDGAVLLQVRVGAADDAGRRTVTVHARPEDATDGVWTLHATGTLSDTAATGTALDTTVWPPAGAQALDTEGCYQRFAAHGFAYGPLFQGLTAAWKAGEALYAEIALPEEGHDDAAGFAVHPALLDAALHPALLTDDDGGLPFSWENVSLHASGATALRVRLAPAGANALSVTAADPAGRPVVSIARLLARPVEADQLTGDAGHLRDALFRLEWTPVPLPDGTPTESLALLGPDTDDLAEALGEGAVRYATLADLLAADAPVPGAVLVPLTAGSDTDDTPGAVHTRTAAALTLLQEWLAEDRFNGSRLVLVTRGAVATDDAPVTDLAAAALVGLVRSAQTENPGVFGFMDLDADGASDSALTRALGLDEPQLALRGGRALAARLTRATADSTARVAWSSEGTVLVTGGTGGLGGLVARHLVMERGVRRLLLTSRSGLGAAGAGDLVAELEGLGAEVSVAACDVADRDAVTALVAAVPAEHPLVAVVHTAGVLDDGVLDSLTEERLATVLRPKVDGAWNLHEATRHLDLDAFVVFSSVAGVFGGAGQANYAAANAFLDALTAHRHALGLPAVSLAWGPWQQGAGMTAGLDERDIRRAAESGMPLITVEQGLALFDAALTTDEAALVTSRLDLAAFRGRPEIPALLRGLIRTPVRRAAATGAADGADAGLVQRLAGLDREQRHEVLLDLVRTSAALVLGHAAGSDIDADRAFRDLGFDSLTAVELRNRLRTATGLRLSATMVFDHPTLSALADHLLTELFGAEAETLTPVTLLPPTDDDPIVIVGMACRFPGDVTSPEDLWRLVSEGTDAISDFPANRGWDVDSLYHPDPEHSGTSYTRSGGFLHDAGDFDPDFFGMSPREALATDSQQRLLLETSWEAIERAGIDPLSLRDSRTGVFAGVMYHDYGSLLGGKEFEGFQGQGSAGSVASGRVSYTFGFEGPAVTVDTACSSSLVALHWAAQALRSGECSLALAGGVTVMSTPSTFIEFSRQQGLSADGRSKAFAESADGVGWSEGVGMLLLERQSDAIRNGHEILAVVRGSAVNQDGASNGLTAPNGPSQQRVIRQALASGGLSTGDVDAVEAHGTGTTLGDPIEAQALIATYGQNRTDEQPLWLGSLKSNIGHTQAAAGVAGVIKMVMSMRHGVLPCTLHVDAPSSHVDWTEGAVELLTEQTEWPETDRVRRAAVSSFGISGTNAHVILEQPVVAPAPATADVDGAEPAVVPLILSGKSPEALRDQAARLLDTVREHTALRPLDLGHSLATSRSAFDHRAVVLATGREDALRALTALADDEANSAAVTGRTRSGRRAALFSGQGSQRLGMGRELYGRFPVFAEALDAVLAVLDGELEGSLREVMWGEDAGLLNETGWTQPALFAVEVALYRLVESWGVRPDFVAGHSIGEIAAAHIAGVFSLEDAARLVAARGRLMQALPAGGAMVAVQATEDEVIPYLSDEVSIAALNGPASVVVSGAEGAVLEVAARFEAEGRKATMLRVSHAFHSPLMDLMLDEFRAVAETLSFAAPVIPVVSNLTGSLATAEELCSPEYWVRHVREAVRFADGVSALEAQGVTTFLELGPDGVLSAMAQESLTGDEAVTVALLRKDRDEETAALTALAALHTAGVRLDWNAFFAGTGATRVDLPTYAFQHTTYWPSGTHSAADAAAVGLTAAGHPLLNGSVQLAEGEGVLFTGRLSLQSHPWLADHAVHGTVLLPGTALLDLAFRAGDEVGCDRVEELTLAAPLVLPERGAVQTQVRVGVADDTGRRTVTVHSRPEDATDVSWTQHATGTLMPGGTARDTGFDATVWPPTGAEALDTEGCYERFTALGFGYGPVFQGLKAAWRSGDVLYAEVVLQEAGAADDEAGFGLHPALLDAALHASLVAHEGEEGNGGLPFAWEGAVLHATGATALRVRLTPTDEARQSVAIAVCDTAGQPVASIDRLLVRAVTGDQLNEAAGIARDALFALGWTPLPQDGDIPAAVALVGPDTTGLAADLTAAGAAVTAHQDLAALAADGTDIPGTVVVTVDGTAAPVAEAAHTVAAEALALAQRWTAEDRFAGARLVFATCGAVEAGGSQVTDVAAAAVWGLVRSAQSESPDTFVLVDREAADAAGDAAERGSLFLAALGSGEPQLALRDDVVLAGRLARFDAAGAMTLPAERAWHLDSTTPGSINGLALTPHPEALEPLTGHQARIEVRAAGLNFRDVLKALGMYPGDAGRYGHEAAGVVVEVGPDVTHIAPGDRVMGMVSGSFASFAVTDARRLTHLPEQCTWEIGASLPLVFLTAYHALKELGGLTAGEKVLIHAGAGGVGMAAIQIARHFGAEVFATASEAKMDVLRSLGVADDHIASSRTLDFEAAFAAVAGENGLDVVLNSLAGEFVDASMRLLGTGGRFLEMGKTDIREDDSVPDGITYQSFDLAFVDPEVIGAMGRELTELFAAGDLHPLPVRAWDIRHATDAFRHMSMARHIGKIVLTVPRAWSSEGTVLVTGGTGGLGGLVARHLVMERGVRRLLLTSRSGLDAAGARELVAELENLGAEVSVAACDVADRDAVDTLIAGIPAEHPLRAVVHTAGVLDDGVLGSLTEERLATVLRPKVDGAWNLHEATRRLDLDAFVVFSSVAGVFGGAGQANYAAGNAFLDALTAHRQSLGLPGLSLAWGAWAQGAGMTAGLDERDIRRAAESGMPLITVEQGLALLDTALTTGSAALVPVRLDLAVLRARGTVAPLMRGLVRAPARRAAATAATGDTALVDRLTRLQRTERRDALLTLVREQAALVLGHSGGGGIDPSRAFRDLGFDSLTAVELRNRLGAATGVRLSATAVFDYPTVVALVDHLLTELLGPDAESDAEEAAPAEALLDDDPIVIVGMACRFPGGITSPEDLWRLLGEGSDVISDFPVNRGWDVDSLYDPDPAHTGTSYTRSGGFLHKRRTSTPTSSA</sequence>
<feature type="domain" description="Carrier" evidence="12">
    <location>
        <begin position="3406"/>
        <end position="3481"/>
    </location>
</feature>
<dbReference type="GO" id="GO:0004315">
    <property type="term" value="F:3-oxoacyl-[acyl-carrier-protein] synthase activity"/>
    <property type="evidence" value="ECO:0007669"/>
    <property type="project" value="InterPro"/>
</dbReference>
<dbReference type="Pfam" id="PF13602">
    <property type="entry name" value="ADH_zinc_N_2"/>
    <property type="match status" value="1"/>
</dbReference>
<reference evidence="15 16" key="1">
    <citation type="submission" date="2017-09" db="EMBL/GenBank/DDBJ databases">
        <title>Streptomyces genome completion.</title>
        <authorList>
            <person name="Lee N."/>
            <person name="Cho B.-K."/>
        </authorList>
    </citation>
    <scope>NUCLEOTIDE SEQUENCE [LARGE SCALE GENOMIC DNA]</scope>
    <source>
        <strain evidence="15 16">ATCC 14899</strain>
    </source>
</reference>
<feature type="domain" description="Ketosynthase family 3 (KS3)" evidence="13">
    <location>
        <begin position="3500"/>
        <end position="3924"/>
    </location>
</feature>
<feature type="domain" description="Ketosynthase family 3 (KS3)" evidence="13">
    <location>
        <begin position="34"/>
        <end position="455"/>
    </location>
</feature>
<feature type="active site" description="Proton donor; for dehydratase activity" evidence="10">
    <location>
        <position position="1108"/>
    </location>
</feature>
<dbReference type="PROSITE" id="PS00606">
    <property type="entry name" value="KS3_1"/>
    <property type="match status" value="3"/>
</dbReference>
<dbReference type="InterPro" id="IPR036736">
    <property type="entry name" value="ACP-like_sf"/>
</dbReference>
<dbReference type="CDD" id="cd08956">
    <property type="entry name" value="KR_3_FAS_SDR_x"/>
    <property type="match status" value="3"/>
</dbReference>
<keyword evidence="8" id="KW-0511">Multifunctional enzyme</keyword>
<dbReference type="GO" id="GO:0033068">
    <property type="term" value="P:macrolide biosynthetic process"/>
    <property type="evidence" value="ECO:0007669"/>
    <property type="project" value="UniProtKB-ARBA"/>
</dbReference>
<dbReference type="InterPro" id="IPR013968">
    <property type="entry name" value="PKS_KR"/>
</dbReference>
<dbReference type="Pfam" id="PF00550">
    <property type="entry name" value="PP-binding"/>
    <property type="match status" value="3"/>
</dbReference>
<dbReference type="EMBL" id="CP023747">
    <property type="protein sequence ID" value="QEV37642.1"/>
    <property type="molecule type" value="Genomic_DNA"/>
</dbReference>
<dbReference type="Pfam" id="PF00109">
    <property type="entry name" value="ketoacyl-synt"/>
    <property type="match status" value="4"/>
</dbReference>
<dbReference type="InterPro" id="IPR016035">
    <property type="entry name" value="Acyl_Trfase/lysoPLipase"/>
</dbReference>
<evidence type="ECO:0000256" key="9">
    <source>
        <dbReference type="ARBA" id="ARBA00023315"/>
    </source>
</evidence>
<name>A0A5P2VXW8_9ACTN</name>
<dbReference type="Pfam" id="PF08990">
    <property type="entry name" value="Docking"/>
    <property type="match status" value="1"/>
</dbReference>
<keyword evidence="3" id="KW-0596">Phosphopantetheine</keyword>
<evidence type="ECO:0000256" key="4">
    <source>
        <dbReference type="ARBA" id="ARBA00022553"/>
    </source>
</evidence>
<proteinExistence type="predicted"/>
<keyword evidence="6" id="KW-0560">Oxidoreductase</keyword>
<gene>
    <name evidence="15" type="ORF">CP978_02970</name>
</gene>
<dbReference type="FunFam" id="3.40.50.720:FF:000209">
    <property type="entry name" value="Polyketide synthase Pks12"/>
    <property type="match status" value="1"/>
</dbReference>
<comment type="pathway">
    <text evidence="2">Antibiotic biosynthesis.</text>
</comment>
<dbReference type="PANTHER" id="PTHR43775">
    <property type="entry name" value="FATTY ACID SYNTHASE"/>
    <property type="match status" value="1"/>
</dbReference>
<dbReference type="Gene3D" id="3.90.180.10">
    <property type="entry name" value="Medium-chain alcohol dehydrogenases, catalytic domain"/>
    <property type="match status" value="1"/>
</dbReference>
<dbReference type="GO" id="GO:0016491">
    <property type="term" value="F:oxidoreductase activity"/>
    <property type="evidence" value="ECO:0007669"/>
    <property type="project" value="UniProtKB-KW"/>
</dbReference>
<dbReference type="PROSITE" id="PS52004">
    <property type="entry name" value="KS3_2"/>
    <property type="match status" value="3"/>
</dbReference>
<dbReference type="PROSITE" id="PS01162">
    <property type="entry name" value="QOR_ZETA_CRYSTAL"/>
    <property type="match status" value="1"/>
</dbReference>
<dbReference type="InterPro" id="IPR049900">
    <property type="entry name" value="PKS_mFAS_DH"/>
</dbReference>
<feature type="active site" description="Proton donor; for dehydratase activity" evidence="10">
    <location>
        <position position="2850"/>
    </location>
</feature>
<feature type="domain" description="Ketosynthase family 3 (KS3)" evidence="13">
    <location>
        <begin position="1761"/>
        <end position="2185"/>
    </location>
</feature>
<dbReference type="InterPro" id="IPR014030">
    <property type="entry name" value="Ketoacyl_synth_N"/>
</dbReference>
<dbReference type="InterPro" id="IPR016036">
    <property type="entry name" value="Malonyl_transacylase_ACP-bd"/>
</dbReference>
<dbReference type="InterPro" id="IPR020807">
    <property type="entry name" value="PKS_DH"/>
</dbReference>
<dbReference type="SMART" id="SM00822">
    <property type="entry name" value="PKS_KR"/>
    <property type="match status" value="3"/>
</dbReference>
<dbReference type="GO" id="GO:0006633">
    <property type="term" value="P:fatty acid biosynthetic process"/>
    <property type="evidence" value="ECO:0007669"/>
    <property type="project" value="InterPro"/>
</dbReference>
<dbReference type="Pfam" id="PF22953">
    <property type="entry name" value="SpnB_Rossmann"/>
    <property type="match status" value="3"/>
</dbReference>
<feature type="active site" description="Proton acceptor; for dehydratase activity" evidence="10">
    <location>
        <position position="4423"/>
    </location>
</feature>
<evidence type="ECO:0000313" key="15">
    <source>
        <dbReference type="EMBL" id="QEV37642.1"/>
    </source>
</evidence>
<evidence type="ECO:0000256" key="3">
    <source>
        <dbReference type="ARBA" id="ARBA00022450"/>
    </source>
</evidence>
<dbReference type="InterPro" id="IPR049552">
    <property type="entry name" value="PKS_DH_N"/>
</dbReference>
<dbReference type="InterPro" id="IPR020806">
    <property type="entry name" value="PKS_PP-bd"/>
</dbReference>
<dbReference type="InterPro" id="IPR006162">
    <property type="entry name" value="Ppantetheine_attach_site"/>
</dbReference>
<keyword evidence="9" id="KW-0012">Acyltransferase</keyword>
<keyword evidence="5" id="KW-0808">Transferase</keyword>
<dbReference type="Pfam" id="PF16197">
    <property type="entry name" value="KAsynt_C_assoc"/>
    <property type="match status" value="2"/>
</dbReference>
<dbReference type="PROSITE" id="PS50075">
    <property type="entry name" value="CARRIER"/>
    <property type="match status" value="3"/>
</dbReference>
<feature type="region of interest" description="Disordered" evidence="11">
    <location>
        <begin position="5632"/>
        <end position="5652"/>
    </location>
</feature>
<dbReference type="PANTHER" id="PTHR43775:SF51">
    <property type="entry name" value="INACTIVE PHENOLPHTHIOCEROL SYNTHESIS POLYKETIDE SYNTHASE TYPE I PKS1-RELATED"/>
    <property type="match status" value="1"/>
</dbReference>
<dbReference type="SMART" id="SM00825">
    <property type="entry name" value="PKS_KS"/>
    <property type="match status" value="3"/>
</dbReference>
<dbReference type="SMART" id="SM01294">
    <property type="entry name" value="PKS_PP_betabranch"/>
    <property type="match status" value="3"/>
</dbReference>
<dbReference type="Gene3D" id="1.10.1200.10">
    <property type="entry name" value="ACP-like"/>
    <property type="match status" value="3"/>
</dbReference>
<dbReference type="Gene3D" id="3.30.70.3290">
    <property type="match status" value="3"/>
</dbReference>
<dbReference type="InterPro" id="IPR020843">
    <property type="entry name" value="ER"/>
</dbReference>
<dbReference type="InterPro" id="IPR020841">
    <property type="entry name" value="PKS_Beta-ketoAc_synthase_dom"/>
</dbReference>
<dbReference type="Proteomes" id="UP000325763">
    <property type="component" value="Chromosome"/>
</dbReference>
<feature type="region of interest" description="N-terminal hotdog fold" evidence="10">
    <location>
        <begin position="909"/>
        <end position="1033"/>
    </location>
</feature>
<dbReference type="InterPro" id="IPR014043">
    <property type="entry name" value="Acyl_transferase_dom"/>
</dbReference>
<dbReference type="SMART" id="SM00823">
    <property type="entry name" value="PKS_PP"/>
    <property type="match status" value="3"/>
</dbReference>
<dbReference type="Gene3D" id="3.40.47.10">
    <property type="match status" value="4"/>
</dbReference>
<dbReference type="InterPro" id="IPR015083">
    <property type="entry name" value="NorB/c/GfsB-D-like_docking"/>
</dbReference>
<dbReference type="Gene3D" id="3.40.366.10">
    <property type="entry name" value="Malonyl-Coenzyme A Acyl Carrier Protein, domain 2"/>
    <property type="match status" value="3"/>
</dbReference>
<evidence type="ECO:0000256" key="8">
    <source>
        <dbReference type="ARBA" id="ARBA00023268"/>
    </source>
</evidence>
<dbReference type="InterPro" id="IPR016039">
    <property type="entry name" value="Thiolase-like"/>
</dbReference>
<evidence type="ECO:0000256" key="11">
    <source>
        <dbReference type="SAM" id="MobiDB-lite"/>
    </source>
</evidence>
<dbReference type="SUPFAM" id="SSF55048">
    <property type="entry name" value="Probable ACP-binding domain of malonyl-CoA ACP transacylase"/>
    <property type="match status" value="3"/>
</dbReference>
<dbReference type="CDD" id="cd05195">
    <property type="entry name" value="enoyl_red"/>
    <property type="match status" value="1"/>
</dbReference>
<dbReference type="Pfam" id="PF14765">
    <property type="entry name" value="PS-DH"/>
    <property type="match status" value="3"/>
</dbReference>
<keyword evidence="7" id="KW-0045">Antibiotic biosynthesis</keyword>
<dbReference type="KEGG" id="snq:CP978_02970"/>
<dbReference type="GO" id="GO:0008270">
    <property type="term" value="F:zinc ion binding"/>
    <property type="evidence" value="ECO:0007669"/>
    <property type="project" value="InterPro"/>
</dbReference>
<dbReference type="Pfam" id="PF08240">
    <property type="entry name" value="ADH_N"/>
    <property type="match status" value="1"/>
</dbReference>
<dbReference type="InterPro" id="IPR018201">
    <property type="entry name" value="Ketoacyl_synth_AS"/>
</dbReference>
<dbReference type="Gene3D" id="3.40.50.11460">
    <property type="match status" value="1"/>
</dbReference>
<dbReference type="SUPFAM" id="SSF52151">
    <property type="entry name" value="FabD/lysophospholipase-like"/>
    <property type="match status" value="3"/>
</dbReference>
<feature type="active site" description="Proton acceptor; for dehydratase activity" evidence="10">
    <location>
        <position position="941"/>
    </location>
</feature>
<evidence type="ECO:0000313" key="16">
    <source>
        <dbReference type="Proteomes" id="UP000325763"/>
    </source>
</evidence>
<evidence type="ECO:0000256" key="2">
    <source>
        <dbReference type="ARBA" id="ARBA00004792"/>
    </source>
</evidence>
<evidence type="ECO:0000259" key="12">
    <source>
        <dbReference type="PROSITE" id="PS50075"/>
    </source>
</evidence>
<dbReference type="InterPro" id="IPR049551">
    <property type="entry name" value="PKS_DH_C"/>
</dbReference>
<dbReference type="SUPFAM" id="SSF53901">
    <property type="entry name" value="Thiolase-like"/>
    <property type="match status" value="4"/>
</dbReference>
<dbReference type="SMART" id="SM00826">
    <property type="entry name" value="PKS_DH"/>
    <property type="match status" value="3"/>
</dbReference>
<feature type="domain" description="PKS/mFAS DH" evidence="14">
    <location>
        <begin position="2652"/>
        <end position="2947"/>
    </location>
</feature>
<dbReference type="Pfam" id="PF22621">
    <property type="entry name" value="CurL-like_PKS_C"/>
    <property type="match status" value="1"/>
</dbReference>
<dbReference type="InterPro" id="IPR009081">
    <property type="entry name" value="PP-bd_ACP"/>
</dbReference>
<dbReference type="PROSITE" id="PS00059">
    <property type="entry name" value="ADH_ZINC"/>
    <property type="match status" value="1"/>
</dbReference>
<protein>
    <submittedName>
        <fullName evidence="15">SDR family NAD(P)-dependent oxidoreductase</fullName>
    </submittedName>
</protein>
<dbReference type="InterPro" id="IPR011032">
    <property type="entry name" value="GroES-like_sf"/>
</dbReference>
<dbReference type="SUPFAM" id="SSF51735">
    <property type="entry name" value="NAD(P)-binding Rossmann-fold domains"/>
    <property type="match status" value="7"/>
</dbReference>
<dbReference type="GO" id="GO:0004312">
    <property type="term" value="F:fatty acid synthase activity"/>
    <property type="evidence" value="ECO:0007669"/>
    <property type="project" value="TreeGrafter"/>
</dbReference>
<dbReference type="InterPro" id="IPR036291">
    <property type="entry name" value="NAD(P)-bd_dom_sf"/>
</dbReference>
<evidence type="ECO:0000256" key="1">
    <source>
        <dbReference type="ARBA" id="ARBA00001957"/>
    </source>
</evidence>
<dbReference type="InterPro" id="IPR050091">
    <property type="entry name" value="PKS_NRPS_Biosynth_Enz"/>
</dbReference>
<dbReference type="InterPro" id="IPR055123">
    <property type="entry name" value="SpnB-like_Rossmann"/>
</dbReference>
<dbReference type="Gene3D" id="3.10.129.110">
    <property type="entry name" value="Polyketide synthase dehydratase"/>
    <property type="match status" value="3"/>
</dbReference>
<dbReference type="InterPro" id="IPR013154">
    <property type="entry name" value="ADH-like_N"/>
</dbReference>
<dbReference type="Pfam" id="PF00698">
    <property type="entry name" value="Acyl_transf_1"/>
    <property type="match status" value="3"/>
</dbReference>
<dbReference type="SUPFAM" id="SSF47336">
    <property type="entry name" value="ACP-like"/>
    <property type="match status" value="3"/>
</dbReference>
<dbReference type="CDD" id="cd00833">
    <property type="entry name" value="PKS"/>
    <property type="match status" value="3"/>
</dbReference>
<feature type="region of interest" description="N-terminal hotdog fold" evidence="10">
    <location>
        <begin position="4391"/>
        <end position="4515"/>
    </location>
</feature>
<evidence type="ECO:0000259" key="14">
    <source>
        <dbReference type="PROSITE" id="PS52019"/>
    </source>
</evidence>